<feature type="compositionally biased region" description="Polar residues" evidence="1">
    <location>
        <begin position="67"/>
        <end position="77"/>
    </location>
</feature>
<evidence type="ECO:0000313" key="3">
    <source>
        <dbReference type="Proteomes" id="UP001203297"/>
    </source>
</evidence>
<sequence length="363" mass="40698">MRGVSAPVHVYAQSAFTALFSSPTEESALLIRGMKKETRAFNRVVIRLRTQAEADAEHGAAIRRGQNAAQPQSQRQHNGPPPSWSAVAVQGQSSKYRSASRQSSRAPSPTNSAWSPLFRLRRAPLLRVFVPSPEGDWLSDAGVLECEMELRKAGILPLLRVGDVVWDTALGDEGNVGRLVWDGRYLIDLDYTFSQIGDVSPLLPALAFPPSYFHRVIRVAGDRNPIAHLDIRFWGEEIIANLQLLQDRVRTETAPIIRLCDGSSLFFHNPPASWWHPMIMLPNRERRVVDSGWRGTVVVEAEGTNEGLADLRARCRGVFQPRAGDVAPPPGERERMVWRVLRERSRPGEIWIRAVSFKERLIP</sequence>
<feature type="region of interest" description="Disordered" evidence="1">
    <location>
        <begin position="64"/>
        <end position="112"/>
    </location>
</feature>
<gene>
    <name evidence="2" type="ORF">B0F90DRAFT_1810405</name>
</gene>
<keyword evidence="3" id="KW-1185">Reference proteome</keyword>
<feature type="compositionally biased region" description="Low complexity" evidence="1">
    <location>
        <begin position="92"/>
        <end position="109"/>
    </location>
</feature>
<name>A0AAD4M397_9AGAM</name>
<proteinExistence type="predicted"/>
<dbReference type="EMBL" id="WTXG01000018">
    <property type="protein sequence ID" value="KAI0300551.1"/>
    <property type="molecule type" value="Genomic_DNA"/>
</dbReference>
<comment type="caution">
    <text evidence="2">The sequence shown here is derived from an EMBL/GenBank/DDBJ whole genome shotgun (WGS) entry which is preliminary data.</text>
</comment>
<evidence type="ECO:0000313" key="2">
    <source>
        <dbReference type="EMBL" id="KAI0300551.1"/>
    </source>
</evidence>
<protein>
    <submittedName>
        <fullName evidence="2">Uncharacterized protein</fullName>
    </submittedName>
</protein>
<dbReference type="AlphaFoldDB" id="A0AAD4M397"/>
<reference evidence="2" key="1">
    <citation type="journal article" date="2022" name="New Phytol.">
        <title>Evolutionary transition to the ectomycorrhizal habit in the genomes of a hyperdiverse lineage of mushroom-forming fungi.</title>
        <authorList>
            <person name="Looney B."/>
            <person name="Miyauchi S."/>
            <person name="Morin E."/>
            <person name="Drula E."/>
            <person name="Courty P.E."/>
            <person name="Kohler A."/>
            <person name="Kuo A."/>
            <person name="LaButti K."/>
            <person name="Pangilinan J."/>
            <person name="Lipzen A."/>
            <person name="Riley R."/>
            <person name="Andreopoulos W."/>
            <person name="He G."/>
            <person name="Johnson J."/>
            <person name="Nolan M."/>
            <person name="Tritt A."/>
            <person name="Barry K.W."/>
            <person name="Grigoriev I.V."/>
            <person name="Nagy L.G."/>
            <person name="Hibbett D."/>
            <person name="Henrissat B."/>
            <person name="Matheny P.B."/>
            <person name="Labbe J."/>
            <person name="Martin F.M."/>
        </authorList>
    </citation>
    <scope>NUCLEOTIDE SEQUENCE</scope>
    <source>
        <strain evidence="2">BPL690</strain>
    </source>
</reference>
<dbReference type="Proteomes" id="UP001203297">
    <property type="component" value="Unassembled WGS sequence"/>
</dbReference>
<evidence type="ECO:0000256" key="1">
    <source>
        <dbReference type="SAM" id="MobiDB-lite"/>
    </source>
</evidence>
<organism evidence="2 3">
    <name type="scientific">Multifurca ochricompacta</name>
    <dbReference type="NCBI Taxonomy" id="376703"/>
    <lineage>
        <taxon>Eukaryota</taxon>
        <taxon>Fungi</taxon>
        <taxon>Dikarya</taxon>
        <taxon>Basidiomycota</taxon>
        <taxon>Agaricomycotina</taxon>
        <taxon>Agaricomycetes</taxon>
        <taxon>Russulales</taxon>
        <taxon>Russulaceae</taxon>
        <taxon>Multifurca</taxon>
    </lineage>
</organism>
<accession>A0AAD4M397</accession>